<dbReference type="SUPFAM" id="SSF53335">
    <property type="entry name" value="S-adenosyl-L-methionine-dependent methyltransferases"/>
    <property type="match status" value="1"/>
</dbReference>
<dbReference type="OrthoDB" id="288469at2"/>
<sequence length="278" mass="31792">MDPVHYDYLASFLLGASGLSLGNNKEYLLESRLIPLAQSMGWNGIPELITQLRLGRDKNLEDAVVEAMTTNETSFFRDKKPFEVMTSHIFPELVKSRATRRTIRIWCAAGATGQEPYSIAMTILENFPELRNWHIEMLITDISQQALGRSKEGVYSQFEIQRGLPVKLLMKHFEQNDKGWKVKEDLKKGMRWERFNLLDSYNRFGVFDLIMCRNVLIYFENKTKGDILDRMSKQLASDGYLMLGSAETILGITESYQKIPGLESGVYETIQGKVGATR</sequence>
<dbReference type="PANTHER" id="PTHR24422:SF21">
    <property type="entry name" value="CHEMOTAXIS PROTEIN METHYLTRANSFERASE 1"/>
    <property type="match status" value="1"/>
</dbReference>
<evidence type="ECO:0000313" key="3">
    <source>
        <dbReference type="Proteomes" id="UP000317178"/>
    </source>
</evidence>
<proteinExistence type="predicted"/>
<accession>A0A518CNX6</accession>
<dbReference type="Proteomes" id="UP000317178">
    <property type="component" value="Chromosome"/>
</dbReference>
<reference evidence="2 3" key="1">
    <citation type="submission" date="2019-02" db="EMBL/GenBank/DDBJ databases">
        <title>Deep-cultivation of Planctomycetes and their phenomic and genomic characterization uncovers novel biology.</title>
        <authorList>
            <person name="Wiegand S."/>
            <person name="Jogler M."/>
            <person name="Boedeker C."/>
            <person name="Pinto D."/>
            <person name="Vollmers J."/>
            <person name="Rivas-Marin E."/>
            <person name="Kohn T."/>
            <person name="Peeters S.H."/>
            <person name="Heuer A."/>
            <person name="Rast P."/>
            <person name="Oberbeckmann S."/>
            <person name="Bunk B."/>
            <person name="Jeske O."/>
            <person name="Meyerdierks A."/>
            <person name="Storesund J.E."/>
            <person name="Kallscheuer N."/>
            <person name="Luecker S."/>
            <person name="Lage O.M."/>
            <person name="Pohl T."/>
            <person name="Merkel B.J."/>
            <person name="Hornburger P."/>
            <person name="Mueller R.-W."/>
            <person name="Bruemmer F."/>
            <person name="Labrenz M."/>
            <person name="Spormann A.M."/>
            <person name="Op den Camp H."/>
            <person name="Overmann J."/>
            <person name="Amann R."/>
            <person name="Jetten M.S.M."/>
            <person name="Mascher T."/>
            <person name="Medema M.H."/>
            <person name="Devos D.P."/>
            <person name="Kaster A.-K."/>
            <person name="Ovreas L."/>
            <person name="Rohde M."/>
            <person name="Galperin M.Y."/>
            <person name="Jogler C."/>
        </authorList>
    </citation>
    <scope>NUCLEOTIDE SEQUENCE [LARGE SCALE GENOMIC DNA]</scope>
    <source>
        <strain evidence="2 3">Pla110</strain>
    </source>
</reference>
<dbReference type="AlphaFoldDB" id="A0A518CNX6"/>
<name>A0A518CNX6_9PLAN</name>
<dbReference type="SUPFAM" id="SSF47757">
    <property type="entry name" value="Chemotaxis receptor methyltransferase CheR, N-terminal domain"/>
    <property type="match status" value="1"/>
</dbReference>
<dbReference type="GO" id="GO:0008983">
    <property type="term" value="F:protein-glutamate O-methyltransferase activity"/>
    <property type="evidence" value="ECO:0007669"/>
    <property type="project" value="UniProtKB-EC"/>
</dbReference>
<dbReference type="GO" id="GO:0032259">
    <property type="term" value="P:methylation"/>
    <property type="evidence" value="ECO:0007669"/>
    <property type="project" value="UniProtKB-KW"/>
</dbReference>
<dbReference type="Gene3D" id="3.40.50.150">
    <property type="entry name" value="Vaccinia Virus protein VP39"/>
    <property type="match status" value="1"/>
</dbReference>
<dbReference type="InterPro" id="IPR029063">
    <property type="entry name" value="SAM-dependent_MTases_sf"/>
</dbReference>
<feature type="domain" description="CheR-type methyltransferase" evidence="1">
    <location>
        <begin position="1"/>
        <end position="263"/>
    </location>
</feature>
<dbReference type="SMART" id="SM00138">
    <property type="entry name" value="MeTrc"/>
    <property type="match status" value="1"/>
</dbReference>
<dbReference type="PANTHER" id="PTHR24422">
    <property type="entry name" value="CHEMOTAXIS PROTEIN METHYLTRANSFERASE"/>
    <property type="match status" value="1"/>
</dbReference>
<organism evidence="2 3">
    <name type="scientific">Polystyrenella longa</name>
    <dbReference type="NCBI Taxonomy" id="2528007"/>
    <lineage>
        <taxon>Bacteria</taxon>
        <taxon>Pseudomonadati</taxon>
        <taxon>Planctomycetota</taxon>
        <taxon>Planctomycetia</taxon>
        <taxon>Planctomycetales</taxon>
        <taxon>Planctomycetaceae</taxon>
        <taxon>Polystyrenella</taxon>
    </lineage>
</organism>
<dbReference type="InterPro" id="IPR050903">
    <property type="entry name" value="Bact_Chemotaxis_MeTrfase"/>
</dbReference>
<dbReference type="InterPro" id="IPR000780">
    <property type="entry name" value="CheR_MeTrfase"/>
</dbReference>
<dbReference type="InterPro" id="IPR022642">
    <property type="entry name" value="CheR_C"/>
</dbReference>
<keyword evidence="2" id="KW-0489">Methyltransferase</keyword>
<evidence type="ECO:0000259" key="1">
    <source>
        <dbReference type="PROSITE" id="PS50123"/>
    </source>
</evidence>
<dbReference type="KEGG" id="plon:Pla110_26630"/>
<dbReference type="PRINTS" id="PR00996">
    <property type="entry name" value="CHERMTFRASE"/>
</dbReference>
<dbReference type="PROSITE" id="PS50123">
    <property type="entry name" value="CHER"/>
    <property type="match status" value="1"/>
</dbReference>
<evidence type="ECO:0000313" key="2">
    <source>
        <dbReference type="EMBL" id="QDU80927.1"/>
    </source>
</evidence>
<protein>
    <submittedName>
        <fullName evidence="2">Chemotaxis protein methyltransferase Cher2</fullName>
        <ecNumber evidence="2">2.1.1.80</ecNumber>
    </submittedName>
</protein>
<dbReference type="EMBL" id="CP036281">
    <property type="protein sequence ID" value="QDU80927.1"/>
    <property type="molecule type" value="Genomic_DNA"/>
</dbReference>
<keyword evidence="2" id="KW-0808">Transferase</keyword>
<dbReference type="RefSeq" id="WP_144996155.1">
    <property type="nucleotide sequence ID" value="NZ_CP036281.1"/>
</dbReference>
<dbReference type="EC" id="2.1.1.80" evidence="2"/>
<dbReference type="Pfam" id="PF01739">
    <property type="entry name" value="CheR"/>
    <property type="match status" value="1"/>
</dbReference>
<keyword evidence="3" id="KW-1185">Reference proteome</keyword>
<gene>
    <name evidence="2" type="primary">cheR2</name>
    <name evidence="2" type="ORF">Pla110_26630</name>
</gene>